<evidence type="ECO:0000256" key="1">
    <source>
        <dbReference type="SAM" id="Phobius"/>
    </source>
</evidence>
<gene>
    <name evidence="2" type="ORF">BKA00_006209</name>
</gene>
<feature type="transmembrane region" description="Helical" evidence="1">
    <location>
        <begin position="108"/>
        <end position="127"/>
    </location>
</feature>
<feature type="transmembrane region" description="Helical" evidence="1">
    <location>
        <begin position="161"/>
        <end position="180"/>
    </location>
</feature>
<comment type="caution">
    <text evidence="2">The sequence shown here is derived from an EMBL/GenBank/DDBJ whole genome shotgun (WGS) entry which is preliminary data.</text>
</comment>
<feature type="transmembrane region" description="Helical" evidence="1">
    <location>
        <begin position="357"/>
        <end position="375"/>
    </location>
</feature>
<feature type="transmembrane region" description="Helical" evidence="1">
    <location>
        <begin position="186"/>
        <end position="205"/>
    </location>
</feature>
<organism evidence="2 3">
    <name type="scientific">Actinomadura coerulea</name>
    <dbReference type="NCBI Taxonomy" id="46159"/>
    <lineage>
        <taxon>Bacteria</taxon>
        <taxon>Bacillati</taxon>
        <taxon>Actinomycetota</taxon>
        <taxon>Actinomycetes</taxon>
        <taxon>Streptosporangiales</taxon>
        <taxon>Thermomonosporaceae</taxon>
        <taxon>Actinomadura</taxon>
    </lineage>
</organism>
<feature type="transmembrane region" description="Helical" evidence="1">
    <location>
        <begin position="75"/>
        <end position="96"/>
    </location>
</feature>
<protein>
    <submittedName>
        <fullName evidence="2">Uncharacterized protein</fullName>
    </submittedName>
</protein>
<evidence type="ECO:0000313" key="3">
    <source>
        <dbReference type="Proteomes" id="UP000546324"/>
    </source>
</evidence>
<keyword evidence="1" id="KW-0812">Transmembrane</keyword>
<feature type="transmembrane region" description="Helical" evidence="1">
    <location>
        <begin position="133"/>
        <end position="154"/>
    </location>
</feature>
<dbReference type="AlphaFoldDB" id="A0A7X0G636"/>
<keyword evidence="1" id="KW-1133">Transmembrane helix</keyword>
<keyword evidence="1" id="KW-0472">Membrane</keyword>
<dbReference type="EMBL" id="JACHMQ010000001">
    <property type="protein sequence ID" value="MBB6399295.1"/>
    <property type="molecule type" value="Genomic_DNA"/>
</dbReference>
<feature type="transmembrane region" description="Helical" evidence="1">
    <location>
        <begin position="48"/>
        <end position="69"/>
    </location>
</feature>
<proteinExistence type="predicted"/>
<reference evidence="2 3" key="1">
    <citation type="submission" date="2020-08" db="EMBL/GenBank/DDBJ databases">
        <title>Sequencing the genomes of 1000 actinobacteria strains.</title>
        <authorList>
            <person name="Klenk H.-P."/>
        </authorList>
    </citation>
    <scope>NUCLEOTIDE SEQUENCE [LARGE SCALE GENOMIC DNA]</scope>
    <source>
        <strain evidence="2 3">DSM 43675</strain>
    </source>
</reference>
<name>A0A7X0G636_9ACTN</name>
<dbReference type="RefSeq" id="WP_185031083.1">
    <property type="nucleotide sequence ID" value="NZ_JACHMQ010000001.1"/>
</dbReference>
<feature type="transmembrane region" description="Helical" evidence="1">
    <location>
        <begin position="259"/>
        <end position="281"/>
    </location>
</feature>
<evidence type="ECO:0000313" key="2">
    <source>
        <dbReference type="EMBL" id="MBB6399295.1"/>
    </source>
</evidence>
<accession>A0A7X0G636</accession>
<keyword evidence="3" id="KW-1185">Reference proteome</keyword>
<sequence>MRNLESRERARALAFILTICGFVPRRVKLAREWLTNEVTGPAKRRRPAIAWTVAVAAMVVGTGNNVLLLKSGATGMPAFVTAFLTDVAACTALWLVVRPKWRQVDRRVKRSALIFGCTSPVSIWSGQEALHHMPYAMVAVLALMVGPMIAALVSGRKNWQIVGWVLVSGTGATLLYGMAAWQLSPIGILSVVLNGMMYWAMARIFTGLGRLEEEFAKEAELAVSAARKAELAAGTAEEAELAAIAVKEAEAKAGTRKEAVLTASALKGLVSVPALFLLFLWAGGPTQVGQHSVWSTVGALSVGTLATISALCSSAAWKRGLSISAHAQLQPAKPLLGLFWGTLVAGQKPPKFTQDTIAGYLLVCLGALAVGLIFVEQKTKEQIRKARAKKARAQEEPDIA</sequence>
<dbReference type="Proteomes" id="UP000546324">
    <property type="component" value="Unassembled WGS sequence"/>
</dbReference>